<keyword evidence="4" id="KW-0158">Chromosome</keyword>
<dbReference type="Pfam" id="PF07778">
    <property type="entry name" value="CENP-I"/>
    <property type="match status" value="1"/>
</dbReference>
<accession>A0AA35LN74</accession>
<comment type="subcellular location">
    <subcellularLocation>
        <location evidence="2">Chromosome</location>
        <location evidence="2">Centromere</location>
    </subcellularLocation>
    <subcellularLocation>
        <location evidence="1">Nucleus</location>
    </subcellularLocation>
</comment>
<organism evidence="7 8">
    <name type="scientific">Podarcis lilfordi</name>
    <name type="common">Lilford's wall lizard</name>
    <dbReference type="NCBI Taxonomy" id="74358"/>
    <lineage>
        <taxon>Eukaryota</taxon>
        <taxon>Metazoa</taxon>
        <taxon>Chordata</taxon>
        <taxon>Craniata</taxon>
        <taxon>Vertebrata</taxon>
        <taxon>Euteleostomi</taxon>
        <taxon>Lepidosauria</taxon>
        <taxon>Squamata</taxon>
        <taxon>Bifurcata</taxon>
        <taxon>Unidentata</taxon>
        <taxon>Episquamata</taxon>
        <taxon>Laterata</taxon>
        <taxon>Lacertibaenia</taxon>
        <taxon>Lacertidae</taxon>
        <taxon>Podarcis</taxon>
    </lineage>
</organism>
<dbReference type="Proteomes" id="UP001178461">
    <property type="component" value="Chromosome W"/>
</dbReference>
<dbReference type="GO" id="GO:0000070">
    <property type="term" value="P:mitotic sister chromatid segregation"/>
    <property type="evidence" value="ECO:0007669"/>
    <property type="project" value="TreeGrafter"/>
</dbReference>
<evidence type="ECO:0000256" key="2">
    <source>
        <dbReference type="ARBA" id="ARBA00004584"/>
    </source>
</evidence>
<dbReference type="InterPro" id="IPR012485">
    <property type="entry name" value="CENP-I"/>
</dbReference>
<reference evidence="7" key="1">
    <citation type="submission" date="2022-12" db="EMBL/GenBank/DDBJ databases">
        <authorList>
            <person name="Alioto T."/>
            <person name="Alioto T."/>
            <person name="Gomez Garrido J."/>
        </authorList>
    </citation>
    <scope>NUCLEOTIDE SEQUENCE</scope>
</reference>
<evidence type="ECO:0000256" key="3">
    <source>
        <dbReference type="ARBA" id="ARBA00005470"/>
    </source>
</evidence>
<proteinExistence type="inferred from homology"/>
<dbReference type="GO" id="GO:0034080">
    <property type="term" value="P:CENP-A containing chromatin assembly"/>
    <property type="evidence" value="ECO:0007669"/>
    <property type="project" value="TreeGrafter"/>
</dbReference>
<name>A0AA35LN74_9SAUR</name>
<dbReference type="PANTHER" id="PTHR48208">
    <property type="entry name" value="CENTROMERE PROTEIN I"/>
    <property type="match status" value="1"/>
</dbReference>
<dbReference type="AlphaFoldDB" id="A0AA35LN74"/>
<evidence type="ECO:0000256" key="6">
    <source>
        <dbReference type="ARBA" id="ARBA00023328"/>
    </source>
</evidence>
<comment type="similarity">
    <text evidence="3">Belongs to the CENP-I/CTF3 family.</text>
</comment>
<evidence type="ECO:0000313" key="8">
    <source>
        <dbReference type="Proteomes" id="UP001178461"/>
    </source>
</evidence>
<dbReference type="EMBL" id="OX395145">
    <property type="protein sequence ID" value="CAI5799339.1"/>
    <property type="molecule type" value="Genomic_DNA"/>
</dbReference>
<evidence type="ECO:0000256" key="5">
    <source>
        <dbReference type="ARBA" id="ARBA00023242"/>
    </source>
</evidence>
<dbReference type="GO" id="GO:0005634">
    <property type="term" value="C:nucleus"/>
    <property type="evidence" value="ECO:0007669"/>
    <property type="project" value="UniProtKB-SubCell"/>
</dbReference>
<protein>
    <submittedName>
        <fullName evidence="7">Finger RFP-like</fullName>
    </submittedName>
</protein>
<evidence type="ECO:0000256" key="1">
    <source>
        <dbReference type="ARBA" id="ARBA00004123"/>
    </source>
</evidence>
<keyword evidence="6" id="KW-0137">Centromere</keyword>
<keyword evidence="8" id="KW-1185">Reference proteome</keyword>
<dbReference type="GO" id="GO:0000939">
    <property type="term" value="C:inner kinetochore"/>
    <property type="evidence" value="ECO:0007669"/>
    <property type="project" value="TreeGrafter"/>
</dbReference>
<sequence>MHEDGFSNGFESHFDFFLIQDSASRKQGALQSPLETVEKIAQKRGLAPEEIQNLLNIALSAKLAVSWLCARKCSSDFQMLILKWIIVTFDFIDQKENMNALYSFFFRFLQYEKLGEICRRLEIRRKERGEILAYQADLAKKSKDLLGSVPIVTKTERLQTVEKFRQLHQFLEEEEEKRLLNHVEEVEKEIAGRRDEQLARLCRKLSSLERIIQVMEERVSSQRVNCCR</sequence>
<dbReference type="PANTHER" id="PTHR48208:SF2">
    <property type="entry name" value="CENTROMERE PROTEIN I"/>
    <property type="match status" value="1"/>
</dbReference>
<keyword evidence="5" id="KW-0539">Nucleus</keyword>
<gene>
    <name evidence="7" type="ORF">PODLI_1B006717</name>
</gene>
<evidence type="ECO:0000256" key="4">
    <source>
        <dbReference type="ARBA" id="ARBA00022454"/>
    </source>
</evidence>
<evidence type="ECO:0000313" key="7">
    <source>
        <dbReference type="EMBL" id="CAI5799339.1"/>
    </source>
</evidence>